<keyword evidence="2" id="KW-1185">Reference proteome</keyword>
<evidence type="ECO:0000313" key="1">
    <source>
        <dbReference type="EMBL" id="KAJ7081628.1"/>
    </source>
</evidence>
<dbReference type="AlphaFoldDB" id="A0AAD6XMK1"/>
<dbReference type="Proteomes" id="UP001222325">
    <property type="component" value="Unassembled WGS sequence"/>
</dbReference>
<dbReference type="PANTHER" id="PTHR33129:SF1">
    <property type="entry name" value="ATP-BINDING PROTEIN"/>
    <property type="match status" value="1"/>
</dbReference>
<organism evidence="1 2">
    <name type="scientific">Mycena belliarum</name>
    <dbReference type="NCBI Taxonomy" id="1033014"/>
    <lineage>
        <taxon>Eukaryota</taxon>
        <taxon>Fungi</taxon>
        <taxon>Dikarya</taxon>
        <taxon>Basidiomycota</taxon>
        <taxon>Agaricomycotina</taxon>
        <taxon>Agaricomycetes</taxon>
        <taxon>Agaricomycetidae</taxon>
        <taxon>Agaricales</taxon>
        <taxon>Marasmiineae</taxon>
        <taxon>Mycenaceae</taxon>
        <taxon>Mycena</taxon>
    </lineage>
</organism>
<dbReference type="InterPro" id="IPR052980">
    <property type="entry name" value="Crinkler_effector"/>
</dbReference>
<comment type="caution">
    <text evidence="1">The sequence shown here is derived from an EMBL/GenBank/DDBJ whole genome shotgun (WGS) entry which is preliminary data.</text>
</comment>
<evidence type="ECO:0000313" key="2">
    <source>
        <dbReference type="Proteomes" id="UP001222325"/>
    </source>
</evidence>
<name>A0AAD6XMK1_9AGAR</name>
<dbReference type="SUPFAM" id="SSF52540">
    <property type="entry name" value="P-loop containing nucleoside triphosphate hydrolases"/>
    <property type="match status" value="1"/>
</dbReference>
<sequence length="591" mass="66575">MASNPFTGLVELIPSPWSKTLPERRQVIRDQSRRAVREVHTPEYIWVLAEQPGKTPIVAPYGSQPTMIRQEYQDLSAIPSLLHRRPSCAEEQQGARNATKIDSDQIKVEDDEEVDLTDSYELRVDKAQANLSDLVTYPNPFLLDEYAGLHKERGSIVISGLPGIGKTHFLNMIFHLRVAASLPTLYMENISGTTVYRDGHLGELRTLSTGTVRANITQDTWCLIDSSVGFDSVPNFLTTTKCLIIQASSPPSARLEWMKKRPGVPQCCLMKPWTIEELFSAYVLQLNARTNRWDEQRIQAFYEKFGGSARHTFEDMKDPAVFELDIELAAAALTPAQIKKHIHSSISSLAIPNDVTHMLLSAFPLHDEDRRLLQIRSPSAAMEMILLKRLDPEMEQARRKLYRICVGVQSPGCRATAARLLDQRYHSILLNGGCWPVSSFKKSATSKGKSATIGWVAMNDPSSFLLARNGITVVKDHIDPPFVSTPHMDLHTEQETSLHLETSVYYRPLRTTFPTFDSFYIDFPGHAIVFQTSVSKKHDMKEAGITWLRAHGIDKLTYVYVVPINTQTATIAVPVEHELTFDGMYLLPLPY</sequence>
<dbReference type="EMBL" id="JARJCN010000049">
    <property type="protein sequence ID" value="KAJ7081628.1"/>
    <property type="molecule type" value="Genomic_DNA"/>
</dbReference>
<accession>A0AAD6XMK1</accession>
<reference evidence="1" key="1">
    <citation type="submission" date="2023-03" db="EMBL/GenBank/DDBJ databases">
        <title>Massive genome expansion in bonnet fungi (Mycena s.s.) driven by repeated elements and novel gene families across ecological guilds.</title>
        <authorList>
            <consortium name="Lawrence Berkeley National Laboratory"/>
            <person name="Harder C.B."/>
            <person name="Miyauchi S."/>
            <person name="Viragh M."/>
            <person name="Kuo A."/>
            <person name="Thoen E."/>
            <person name="Andreopoulos B."/>
            <person name="Lu D."/>
            <person name="Skrede I."/>
            <person name="Drula E."/>
            <person name="Henrissat B."/>
            <person name="Morin E."/>
            <person name="Kohler A."/>
            <person name="Barry K."/>
            <person name="LaButti K."/>
            <person name="Morin E."/>
            <person name="Salamov A."/>
            <person name="Lipzen A."/>
            <person name="Mereny Z."/>
            <person name="Hegedus B."/>
            <person name="Baldrian P."/>
            <person name="Stursova M."/>
            <person name="Weitz H."/>
            <person name="Taylor A."/>
            <person name="Grigoriev I.V."/>
            <person name="Nagy L.G."/>
            <person name="Martin F."/>
            <person name="Kauserud H."/>
        </authorList>
    </citation>
    <scope>NUCLEOTIDE SEQUENCE</scope>
    <source>
        <strain evidence="1">CBHHK173m</strain>
    </source>
</reference>
<protein>
    <submittedName>
        <fullName evidence="1">Uncharacterized protein</fullName>
    </submittedName>
</protein>
<dbReference type="PANTHER" id="PTHR33129">
    <property type="entry name" value="PROTEIN KINASE DOMAIN-CONTAINING PROTEIN-RELATED"/>
    <property type="match status" value="1"/>
</dbReference>
<proteinExistence type="predicted"/>
<gene>
    <name evidence="1" type="ORF">B0H15DRAFT_854479</name>
</gene>
<dbReference type="InterPro" id="IPR027417">
    <property type="entry name" value="P-loop_NTPase"/>
</dbReference>